<dbReference type="KEGG" id="mng:MNEG_15045"/>
<keyword evidence="1" id="KW-0503">Monooxygenase</keyword>
<keyword evidence="5" id="KW-1185">Reference proteome</keyword>
<dbReference type="PANTHER" id="PTHR46028">
    <property type="entry name" value="KYNURENINE 3-MONOOXYGENASE"/>
    <property type="match status" value="1"/>
</dbReference>
<dbReference type="AlphaFoldDB" id="A0A0D2KA44"/>
<feature type="region of interest" description="Disordered" evidence="2">
    <location>
        <begin position="1"/>
        <end position="29"/>
    </location>
</feature>
<dbReference type="GO" id="GO:0071949">
    <property type="term" value="F:FAD binding"/>
    <property type="evidence" value="ECO:0007669"/>
    <property type="project" value="InterPro"/>
</dbReference>
<dbReference type="Proteomes" id="UP000054498">
    <property type="component" value="Unassembled WGS sequence"/>
</dbReference>
<gene>
    <name evidence="4" type="ORF">MNEG_15045</name>
</gene>
<organism evidence="4 5">
    <name type="scientific">Monoraphidium neglectum</name>
    <dbReference type="NCBI Taxonomy" id="145388"/>
    <lineage>
        <taxon>Eukaryota</taxon>
        <taxon>Viridiplantae</taxon>
        <taxon>Chlorophyta</taxon>
        <taxon>core chlorophytes</taxon>
        <taxon>Chlorophyceae</taxon>
        <taxon>CS clade</taxon>
        <taxon>Sphaeropleales</taxon>
        <taxon>Selenastraceae</taxon>
        <taxon>Monoraphidium</taxon>
    </lineage>
</organism>
<dbReference type="GeneID" id="25732667"/>
<dbReference type="PRINTS" id="PR00420">
    <property type="entry name" value="RNGMNOXGNASE"/>
</dbReference>
<evidence type="ECO:0000256" key="2">
    <source>
        <dbReference type="SAM" id="MobiDB-lite"/>
    </source>
</evidence>
<protein>
    <recommendedName>
        <fullName evidence="3">FAD-binding domain-containing protein</fullName>
    </recommendedName>
</protein>
<dbReference type="GO" id="GO:0004502">
    <property type="term" value="F:kynurenine 3-monooxygenase activity"/>
    <property type="evidence" value="ECO:0007669"/>
    <property type="project" value="TreeGrafter"/>
</dbReference>
<reference evidence="4 5" key="1">
    <citation type="journal article" date="2013" name="BMC Genomics">
        <title>Reconstruction of the lipid metabolism for the microalga Monoraphidium neglectum from its genome sequence reveals characteristics suitable for biofuel production.</title>
        <authorList>
            <person name="Bogen C."/>
            <person name="Al-Dilaimi A."/>
            <person name="Albersmeier A."/>
            <person name="Wichmann J."/>
            <person name="Grundmann M."/>
            <person name="Rupp O."/>
            <person name="Lauersen K.J."/>
            <person name="Blifernez-Klassen O."/>
            <person name="Kalinowski J."/>
            <person name="Goesmann A."/>
            <person name="Mussgnug J.H."/>
            <person name="Kruse O."/>
        </authorList>
    </citation>
    <scope>NUCLEOTIDE SEQUENCE [LARGE SCALE GENOMIC DNA]</scope>
    <source>
        <strain evidence="4 5">SAG 48.87</strain>
    </source>
</reference>
<evidence type="ECO:0000259" key="3">
    <source>
        <dbReference type="Pfam" id="PF01494"/>
    </source>
</evidence>
<sequence length="286" mass="30421">MEAPPVQDAVSTQQHGSAGEPAAAPAAAAPPQVPRLHAVVVGAGPAGVTAAIFLARRGWKVDVYERRPEGSPSDARRTYLIGLGERGLRALEAAGVSLPGEDGGRRLLGSVYATPTKRFEDVWSERARIVGVDRASLTSDLVTAARQGYPELISFHFESRLLRIDFTGRRLVMAAPGTPQGFQALPYDLLVGADGARSWVRGDLIVAGQQRGWASVSGSRAGASHHFVASRPALVQEAWVRSEMSCALRGMLVVPLSSPVASMEFKVFHDLEDCPEIQAKLPAAAK</sequence>
<dbReference type="EMBL" id="KK105197">
    <property type="protein sequence ID" value="KIY92918.1"/>
    <property type="molecule type" value="Genomic_DNA"/>
</dbReference>
<dbReference type="PANTHER" id="PTHR46028:SF7">
    <property type="entry name" value="KYNURENINE 3-MONOOXYGENASE-RELATED"/>
    <property type="match status" value="1"/>
</dbReference>
<dbReference type="InterPro" id="IPR002938">
    <property type="entry name" value="FAD-bd"/>
</dbReference>
<accession>A0A0D2KA44</accession>
<dbReference type="Pfam" id="PF01494">
    <property type="entry name" value="FAD_binding_3"/>
    <property type="match status" value="1"/>
</dbReference>
<dbReference type="InterPro" id="IPR036188">
    <property type="entry name" value="FAD/NAD-bd_sf"/>
</dbReference>
<dbReference type="OrthoDB" id="551821at2759"/>
<evidence type="ECO:0000313" key="5">
    <source>
        <dbReference type="Proteomes" id="UP000054498"/>
    </source>
</evidence>
<keyword evidence="1" id="KW-0560">Oxidoreductase</keyword>
<dbReference type="Gene3D" id="3.50.50.60">
    <property type="entry name" value="FAD/NAD(P)-binding domain"/>
    <property type="match status" value="1"/>
</dbReference>
<evidence type="ECO:0000256" key="1">
    <source>
        <dbReference type="ARBA" id="ARBA00023033"/>
    </source>
</evidence>
<name>A0A0D2KA44_9CHLO</name>
<dbReference type="GO" id="GO:0070189">
    <property type="term" value="P:kynurenine metabolic process"/>
    <property type="evidence" value="ECO:0007669"/>
    <property type="project" value="TreeGrafter"/>
</dbReference>
<dbReference type="RefSeq" id="XP_013891938.1">
    <property type="nucleotide sequence ID" value="XM_014036484.1"/>
</dbReference>
<evidence type="ECO:0000313" key="4">
    <source>
        <dbReference type="EMBL" id="KIY92918.1"/>
    </source>
</evidence>
<dbReference type="SUPFAM" id="SSF51905">
    <property type="entry name" value="FAD/NAD(P)-binding domain"/>
    <property type="match status" value="1"/>
</dbReference>
<feature type="domain" description="FAD-binding" evidence="3">
    <location>
        <begin position="37"/>
        <end position="210"/>
    </location>
</feature>
<proteinExistence type="predicted"/>
<dbReference type="STRING" id="145388.A0A0D2KA44"/>